<gene>
    <name evidence="6" type="ORF">DFR50_102156</name>
</gene>
<evidence type="ECO:0000256" key="3">
    <source>
        <dbReference type="ARBA" id="ARBA00022729"/>
    </source>
</evidence>
<organism evidence="6 7">
    <name type="scientific">Roseiarcus fermentans</name>
    <dbReference type="NCBI Taxonomy" id="1473586"/>
    <lineage>
        <taxon>Bacteria</taxon>
        <taxon>Pseudomonadati</taxon>
        <taxon>Pseudomonadota</taxon>
        <taxon>Alphaproteobacteria</taxon>
        <taxon>Hyphomicrobiales</taxon>
        <taxon>Roseiarcaceae</taxon>
        <taxon>Roseiarcus</taxon>
    </lineage>
</organism>
<dbReference type="Proteomes" id="UP000253529">
    <property type="component" value="Unassembled WGS sequence"/>
</dbReference>
<feature type="chain" id="PRO_5016991922" evidence="4">
    <location>
        <begin position="23"/>
        <end position="319"/>
    </location>
</feature>
<accession>A0A366FSJ6</accession>
<dbReference type="AlphaFoldDB" id="A0A366FSJ6"/>
<feature type="signal peptide" evidence="4">
    <location>
        <begin position="1"/>
        <end position="22"/>
    </location>
</feature>
<name>A0A366FSJ6_9HYPH</name>
<evidence type="ECO:0000256" key="1">
    <source>
        <dbReference type="ARBA" id="ARBA00004196"/>
    </source>
</evidence>
<dbReference type="Gene3D" id="3.40.50.2300">
    <property type="match status" value="2"/>
</dbReference>
<evidence type="ECO:0000256" key="2">
    <source>
        <dbReference type="ARBA" id="ARBA00007639"/>
    </source>
</evidence>
<comment type="similarity">
    <text evidence="2">Belongs to the bacterial solute-binding protein 2 family.</text>
</comment>
<reference evidence="6 7" key="1">
    <citation type="submission" date="2018-06" db="EMBL/GenBank/DDBJ databases">
        <title>Genomic Encyclopedia of Type Strains, Phase IV (KMG-IV): sequencing the most valuable type-strain genomes for metagenomic binning, comparative biology and taxonomic classification.</title>
        <authorList>
            <person name="Goeker M."/>
        </authorList>
    </citation>
    <scope>NUCLEOTIDE SEQUENCE [LARGE SCALE GENOMIC DNA]</scope>
    <source>
        <strain evidence="6 7">DSM 24875</strain>
    </source>
</reference>
<dbReference type="PANTHER" id="PTHR46847:SF1">
    <property type="entry name" value="D-ALLOSE-BINDING PERIPLASMIC PROTEIN-RELATED"/>
    <property type="match status" value="1"/>
</dbReference>
<proteinExistence type="inferred from homology"/>
<dbReference type="InterPro" id="IPR028082">
    <property type="entry name" value="Peripla_BP_I"/>
</dbReference>
<evidence type="ECO:0000313" key="6">
    <source>
        <dbReference type="EMBL" id="RBP17664.1"/>
    </source>
</evidence>
<dbReference type="CDD" id="cd20008">
    <property type="entry name" value="PBP1_ABC_sugar_binding-like"/>
    <property type="match status" value="1"/>
</dbReference>
<dbReference type="EMBL" id="QNRK01000002">
    <property type="protein sequence ID" value="RBP17664.1"/>
    <property type="molecule type" value="Genomic_DNA"/>
</dbReference>
<comment type="subcellular location">
    <subcellularLocation>
        <location evidence="1">Cell envelope</location>
    </subcellularLocation>
</comment>
<dbReference type="OrthoDB" id="9804917at2"/>
<keyword evidence="7" id="KW-1185">Reference proteome</keyword>
<evidence type="ECO:0000256" key="4">
    <source>
        <dbReference type="SAM" id="SignalP"/>
    </source>
</evidence>
<dbReference type="GO" id="GO:0030246">
    <property type="term" value="F:carbohydrate binding"/>
    <property type="evidence" value="ECO:0007669"/>
    <property type="project" value="UniProtKB-ARBA"/>
</dbReference>
<protein>
    <submittedName>
        <fullName evidence="6">Monosaccharide ABC transporter substrate-binding protein (CUT2 family)</fullName>
    </submittedName>
</protein>
<dbReference type="Pfam" id="PF13407">
    <property type="entry name" value="Peripla_BP_4"/>
    <property type="match status" value="1"/>
</dbReference>
<keyword evidence="3 4" id="KW-0732">Signal</keyword>
<evidence type="ECO:0000259" key="5">
    <source>
        <dbReference type="Pfam" id="PF13407"/>
    </source>
</evidence>
<dbReference type="InterPro" id="IPR025997">
    <property type="entry name" value="SBP_2_dom"/>
</dbReference>
<comment type="caution">
    <text evidence="6">The sequence shown here is derived from an EMBL/GenBank/DDBJ whole genome shotgun (WGS) entry which is preliminary data.</text>
</comment>
<dbReference type="GO" id="GO:0030313">
    <property type="term" value="C:cell envelope"/>
    <property type="evidence" value="ECO:0007669"/>
    <property type="project" value="UniProtKB-SubCell"/>
</dbReference>
<dbReference type="SUPFAM" id="SSF53822">
    <property type="entry name" value="Periplasmic binding protein-like I"/>
    <property type="match status" value="1"/>
</dbReference>
<dbReference type="RefSeq" id="WP_113887748.1">
    <property type="nucleotide sequence ID" value="NZ_QNRK01000002.1"/>
</dbReference>
<feature type="domain" description="Periplasmic binding protein" evidence="5">
    <location>
        <begin position="28"/>
        <end position="289"/>
    </location>
</feature>
<evidence type="ECO:0000313" key="7">
    <source>
        <dbReference type="Proteomes" id="UP000253529"/>
    </source>
</evidence>
<sequence length="319" mass="33211">MKTSLIAAALLSAAALSLPAHAADKPTIPVIVKDTTSPYWQIVFAGARQAAKDLNVNVPELGAQSESDINGQITVLENAVAGKPAAVVIAPTQFKALGAPIDEAAKSVPIIGIDSSADSKAFTSFLTTDNEKGGRIAADGMAEAIKAKYGKAEGKVALITHLPGVGSLEARNKGYKEELAEKYPGLQLVADKVSDGNATTGLNIMTDLITAIPDLRGVFADNLIQCEGASQAIAENKKGDAIKLVCFDADDKLVGYLKDGTIAGLLLQDPYRMGYDGVKSGLAASKGEKLPANVDTGANLVTKANMDNDKEHKLLFPPK</sequence>
<dbReference type="PANTHER" id="PTHR46847">
    <property type="entry name" value="D-ALLOSE-BINDING PERIPLASMIC PROTEIN-RELATED"/>
    <property type="match status" value="1"/>
</dbReference>